<reference evidence="2 3" key="1">
    <citation type="submission" date="2019-03" db="EMBL/GenBank/DDBJ databases">
        <title>Genomic Encyclopedia of Type Strains, Phase IV (KMG-IV): sequencing the most valuable type-strain genomes for metagenomic binning, comparative biology and taxonomic classification.</title>
        <authorList>
            <person name="Goeker M."/>
        </authorList>
    </citation>
    <scope>NUCLEOTIDE SEQUENCE [LARGE SCALE GENOMIC DNA]</scope>
    <source>
        <strain evidence="2 3">DSM 28867</strain>
    </source>
</reference>
<dbReference type="InterPro" id="IPR029044">
    <property type="entry name" value="Nucleotide-diphossugar_trans"/>
</dbReference>
<gene>
    <name evidence="2" type="ORF">EDD63_14116</name>
</gene>
<dbReference type="SUPFAM" id="SSF53448">
    <property type="entry name" value="Nucleotide-diphospho-sugar transferases"/>
    <property type="match status" value="1"/>
</dbReference>
<keyword evidence="3" id="KW-1185">Reference proteome</keyword>
<dbReference type="InterPro" id="IPR001173">
    <property type="entry name" value="Glyco_trans_2-like"/>
</dbReference>
<dbReference type="AlphaFoldDB" id="A0A4R7ZAH8"/>
<dbReference type="EMBL" id="SODD01000041">
    <property type="protein sequence ID" value="TDW13955.1"/>
    <property type="molecule type" value="Genomic_DNA"/>
</dbReference>
<dbReference type="Gene3D" id="3.90.550.10">
    <property type="entry name" value="Spore Coat Polysaccharide Biosynthesis Protein SpsA, Chain A"/>
    <property type="match status" value="1"/>
</dbReference>
<comment type="caution">
    <text evidence="2">The sequence shown here is derived from an EMBL/GenBank/DDBJ whole genome shotgun (WGS) entry which is preliminary data.</text>
</comment>
<feature type="domain" description="Glycosyltransferase 2-like" evidence="1">
    <location>
        <begin position="46"/>
        <end position="122"/>
    </location>
</feature>
<dbReference type="RefSeq" id="WP_134170816.1">
    <property type="nucleotide sequence ID" value="NZ_SODD01000041.1"/>
</dbReference>
<keyword evidence="2" id="KW-0808">Transferase</keyword>
<organism evidence="2 3">
    <name type="scientific">Breznakia blatticola</name>
    <dbReference type="NCBI Taxonomy" id="1754012"/>
    <lineage>
        <taxon>Bacteria</taxon>
        <taxon>Bacillati</taxon>
        <taxon>Bacillota</taxon>
        <taxon>Erysipelotrichia</taxon>
        <taxon>Erysipelotrichales</taxon>
        <taxon>Erysipelotrichaceae</taxon>
        <taxon>Breznakia</taxon>
    </lineage>
</organism>
<dbReference type="Proteomes" id="UP000294743">
    <property type="component" value="Unassembled WGS sequence"/>
</dbReference>
<sequence length="256" mass="29246">MNIEVLMSTMKRSSINELKLKEKNISTPLLVVNQLADSDSHVIEDECRFFSYTEKGLSRSRNILLKNAKGDVGIITDDDITFIAEYKTILCNAYEKHPEAGIITFNLKIGDDTKGWDKEFTHTFWSLMSVASCQISIKPSVIRNLDIHFNESFGLGASFKSGEENLFLNDCRKKGVTIIHVPITLCSHPHEDTTGELWSADLVKSKGALSTALLGKKHVLFLLYFILVKHKEYKKTMKIKEFYRNYMNGVHEYRSR</sequence>
<evidence type="ECO:0000313" key="3">
    <source>
        <dbReference type="Proteomes" id="UP000294743"/>
    </source>
</evidence>
<dbReference type="CDD" id="cd00761">
    <property type="entry name" value="Glyco_tranf_GTA_type"/>
    <property type="match status" value="1"/>
</dbReference>
<accession>A0A4R7ZAH8</accession>
<dbReference type="GO" id="GO:0016740">
    <property type="term" value="F:transferase activity"/>
    <property type="evidence" value="ECO:0007669"/>
    <property type="project" value="UniProtKB-KW"/>
</dbReference>
<protein>
    <submittedName>
        <fullName evidence="2">Glycosyl transferase family 2</fullName>
    </submittedName>
</protein>
<name>A0A4R7ZAH8_9FIRM</name>
<evidence type="ECO:0000259" key="1">
    <source>
        <dbReference type="Pfam" id="PF00535"/>
    </source>
</evidence>
<evidence type="ECO:0000313" key="2">
    <source>
        <dbReference type="EMBL" id="TDW13955.1"/>
    </source>
</evidence>
<dbReference type="OrthoDB" id="9778406at2"/>
<dbReference type="Pfam" id="PF00535">
    <property type="entry name" value="Glycos_transf_2"/>
    <property type="match status" value="1"/>
</dbReference>
<proteinExistence type="predicted"/>